<comment type="caution">
    <text evidence="3">The sequence shown here is derived from an EMBL/GenBank/DDBJ whole genome shotgun (WGS) entry which is preliminary data.</text>
</comment>
<keyword evidence="1" id="KW-1133">Transmembrane helix</keyword>
<gene>
    <name evidence="3" type="ORF">ACFQ4G_11765</name>
</gene>
<organism evidence="3 4">
    <name type="scientific">Methylobacterium marchantiae</name>
    <dbReference type="NCBI Taxonomy" id="600331"/>
    <lineage>
        <taxon>Bacteria</taxon>
        <taxon>Pseudomonadati</taxon>
        <taxon>Pseudomonadota</taxon>
        <taxon>Alphaproteobacteria</taxon>
        <taxon>Hyphomicrobiales</taxon>
        <taxon>Methylobacteriaceae</taxon>
        <taxon>Methylobacterium</taxon>
    </lineage>
</organism>
<reference evidence="4" key="1">
    <citation type="journal article" date="2019" name="Int. J. Syst. Evol. Microbiol.">
        <title>The Global Catalogue of Microorganisms (GCM) 10K type strain sequencing project: providing services to taxonomists for standard genome sequencing and annotation.</title>
        <authorList>
            <consortium name="The Broad Institute Genomics Platform"/>
            <consortium name="The Broad Institute Genome Sequencing Center for Infectious Disease"/>
            <person name="Wu L."/>
            <person name="Ma J."/>
        </authorList>
    </citation>
    <scope>NUCLEOTIDE SEQUENCE [LARGE SCALE GENOMIC DNA]</scope>
    <source>
        <strain evidence="4">CCUG 56108</strain>
    </source>
</reference>
<feature type="transmembrane region" description="Helical" evidence="1">
    <location>
        <begin position="12"/>
        <end position="35"/>
    </location>
</feature>
<evidence type="ECO:0000313" key="3">
    <source>
        <dbReference type="EMBL" id="MFD1302246.1"/>
    </source>
</evidence>
<dbReference type="Pfam" id="PF09977">
    <property type="entry name" value="Tad_C"/>
    <property type="match status" value="1"/>
</dbReference>
<protein>
    <submittedName>
        <fullName evidence="3">TadG family pilus assembly protein</fullName>
    </submittedName>
</protein>
<name>A0ABW3WZR8_9HYPH</name>
<evidence type="ECO:0000313" key="4">
    <source>
        <dbReference type="Proteomes" id="UP001597176"/>
    </source>
</evidence>
<proteinExistence type="predicted"/>
<feature type="domain" description="DUF2134" evidence="2">
    <location>
        <begin position="56"/>
        <end position="133"/>
    </location>
</feature>
<keyword evidence="1" id="KW-0812">Transmembrane</keyword>
<dbReference type="RefSeq" id="WP_238206561.1">
    <property type="nucleotide sequence ID" value="NZ_JBHTND010000014.1"/>
</dbReference>
<sequence>MNVSVFSRDRNGSVAVFTAFGMTALMAVAAVGVDLGAMVLARRRAQGAVDLAAMIAATNPASADALARRSLSDNGYADAVITVETGTYAGDPKLAVASRFVAGAAPASAIRVALQTATPTYFAPALGFSREVAIGVKGTAATAQFAAFTIGSGLASLDSGIANAILGAMLGRTVSLSVMDYNALLGTRVDAFRFLDALAPTLNLQAGNYSDIIKGSVSVGQFVAALQVVAGSTANGSAAASALAQISATLQGAGPTIQIGDLVDLGDLAGLSPGAGTKGPQIGLMDTLSEAVSLANGDRQVAINLGPSIPGLLKTQVTVGIGERKQSSGYVQPGGPRATVNTAQTRILIEASLSLPLGLGTLTLPVYVQAAQAKATLRNVTCPWSNVSGRQVTLDAQPGLADLAIANIPRNLVDPAAATPDLTAPATLLQVTPLLNVTGRSRLTLGSPYAQSVSFSEDEIARHTVKTVTSYGLTQSAVTSLIQNLSLTVNGIGVIAPGLITSTIATALSGIAPALDGVLANTLRTLGLRLGTADLTVDGARCDQAVLVQ</sequence>
<keyword evidence="4" id="KW-1185">Reference proteome</keyword>
<keyword evidence="1" id="KW-0472">Membrane</keyword>
<evidence type="ECO:0000259" key="2">
    <source>
        <dbReference type="Pfam" id="PF09977"/>
    </source>
</evidence>
<accession>A0ABW3WZR8</accession>
<dbReference type="InterPro" id="IPR018705">
    <property type="entry name" value="DUF2134_membrane"/>
</dbReference>
<evidence type="ECO:0000256" key="1">
    <source>
        <dbReference type="SAM" id="Phobius"/>
    </source>
</evidence>
<dbReference type="Proteomes" id="UP001597176">
    <property type="component" value="Unassembled WGS sequence"/>
</dbReference>
<dbReference type="EMBL" id="JBHTND010000014">
    <property type="protein sequence ID" value="MFD1302246.1"/>
    <property type="molecule type" value="Genomic_DNA"/>
</dbReference>